<reference evidence="10" key="2">
    <citation type="submission" date="2025-08" db="UniProtKB">
        <authorList>
            <consortium name="Ensembl"/>
        </authorList>
    </citation>
    <scope>IDENTIFICATION</scope>
</reference>
<feature type="domain" description="Ig-like" evidence="9">
    <location>
        <begin position="299"/>
        <end position="390"/>
    </location>
</feature>
<dbReference type="GO" id="GO:0006955">
    <property type="term" value="P:immune response"/>
    <property type="evidence" value="ECO:0007669"/>
    <property type="project" value="TreeGrafter"/>
</dbReference>
<dbReference type="PANTHER" id="PTHR11481">
    <property type="entry name" value="IMMUNOGLOBULIN FC RECEPTOR"/>
    <property type="match status" value="1"/>
</dbReference>
<feature type="region of interest" description="Disordered" evidence="6">
    <location>
        <begin position="482"/>
        <end position="512"/>
    </location>
</feature>
<evidence type="ECO:0000256" key="2">
    <source>
        <dbReference type="ARBA" id="ARBA00022737"/>
    </source>
</evidence>
<dbReference type="InterPro" id="IPR050488">
    <property type="entry name" value="Ig_Fc_receptor"/>
</dbReference>
<dbReference type="FunFam" id="2.60.40.10:FF:000033">
    <property type="entry name" value="Killer cell immunoglobulin-like receptor"/>
    <property type="match status" value="1"/>
</dbReference>
<feature type="domain" description="Ig-like" evidence="9">
    <location>
        <begin position="18"/>
        <end position="111"/>
    </location>
</feature>
<evidence type="ECO:0000256" key="6">
    <source>
        <dbReference type="SAM" id="MobiDB-lite"/>
    </source>
</evidence>
<name>A0AAY4AHR0_9TELE</name>
<feature type="domain" description="Ig-like" evidence="9">
    <location>
        <begin position="210"/>
        <end position="292"/>
    </location>
</feature>
<evidence type="ECO:0000313" key="10">
    <source>
        <dbReference type="Ensembl" id="ENSDCDP00010007710.1"/>
    </source>
</evidence>
<feature type="transmembrane region" description="Helical" evidence="7">
    <location>
        <begin position="402"/>
        <end position="424"/>
    </location>
</feature>
<evidence type="ECO:0000259" key="9">
    <source>
        <dbReference type="PROSITE" id="PS50835"/>
    </source>
</evidence>
<evidence type="ECO:0000256" key="5">
    <source>
        <dbReference type="ARBA" id="ARBA00023319"/>
    </source>
</evidence>
<dbReference type="Gene3D" id="2.60.40.10">
    <property type="entry name" value="Immunoglobulins"/>
    <property type="match status" value="4"/>
</dbReference>
<keyword evidence="4" id="KW-0325">Glycoprotein</keyword>
<dbReference type="InterPro" id="IPR003598">
    <property type="entry name" value="Ig_sub2"/>
</dbReference>
<keyword evidence="2" id="KW-0677">Repeat</keyword>
<dbReference type="Proteomes" id="UP000694580">
    <property type="component" value="Chromosome 1"/>
</dbReference>
<dbReference type="PROSITE" id="PS50835">
    <property type="entry name" value="IG_LIKE"/>
    <property type="match status" value="4"/>
</dbReference>
<keyword evidence="3" id="KW-1015">Disulfide bond</keyword>
<organism evidence="10 11">
    <name type="scientific">Denticeps clupeoides</name>
    <name type="common">denticle herring</name>
    <dbReference type="NCBI Taxonomy" id="299321"/>
    <lineage>
        <taxon>Eukaryota</taxon>
        <taxon>Metazoa</taxon>
        <taxon>Chordata</taxon>
        <taxon>Craniata</taxon>
        <taxon>Vertebrata</taxon>
        <taxon>Euteleostomi</taxon>
        <taxon>Actinopterygii</taxon>
        <taxon>Neopterygii</taxon>
        <taxon>Teleostei</taxon>
        <taxon>Clupei</taxon>
        <taxon>Clupeiformes</taxon>
        <taxon>Denticipitoidei</taxon>
        <taxon>Denticipitidae</taxon>
        <taxon>Denticeps</taxon>
    </lineage>
</organism>
<proteinExistence type="predicted"/>
<dbReference type="Ensembl" id="ENSDCDT00010008096.1">
    <property type="protein sequence ID" value="ENSDCDP00010007710.1"/>
    <property type="gene ID" value="ENSDCDG00010003443.1"/>
</dbReference>
<protein>
    <recommendedName>
        <fullName evidence="9">Ig-like domain-containing protein</fullName>
    </recommendedName>
</protein>
<dbReference type="GeneTree" id="ENSGT00940000162700"/>
<keyword evidence="7" id="KW-0812">Transmembrane</keyword>
<sequence length="525" mass="58685">VTDPCSLGLKKLLCFFLPHVVTSADLPTPALTVDPQSPVFTGEKVTLKCEVKPSSGWRYKWYKEQSSNVVFQSEGNTFIIRAASGSDEGRYWCRGEREHSNTNTSTSRDVYLYVKDLPNATVTVESPVEPFYPGDTVTLRCDITQYTDWEYYYWYRDNTHIPSNTSKTITISLPTESGQYVCSGRRKTRPQNSSSSQAVTVSYQAELPTPALTVDPQNPVFTGEKVTLKCEVKPSSGWRYKWYKEQSSNVDFQSEGNTFIITAASGSDEDRYWCRGEREHSNTNTPTSRDVYLYVKAPPTATLTVAPQSPVWTGDTVTLRCEVASLTGWRYKWYKGRSQTAVSQSDRYNRTGDTLTIRGAAESDQDQYWCQGERDTRPTSSLISTHLTLTVKDSQSPYLPQVGVRLGLGATILFAIVVVLLCCFKTMSGAHLHAAEPGEQGTQQSLHQDQSEEAQAGLQSNKTAECGTGDVTYIEVQIKELKQRKNTEEASEADTVYSELQPEQTREDAGPSNVIYAQVKIKETE</sequence>
<dbReference type="InterPro" id="IPR013783">
    <property type="entry name" value="Ig-like_fold"/>
</dbReference>
<evidence type="ECO:0000256" key="8">
    <source>
        <dbReference type="SAM" id="SignalP"/>
    </source>
</evidence>
<evidence type="ECO:0000256" key="7">
    <source>
        <dbReference type="SAM" id="Phobius"/>
    </source>
</evidence>
<feature type="domain" description="Ig-like" evidence="9">
    <location>
        <begin position="118"/>
        <end position="202"/>
    </location>
</feature>
<dbReference type="InterPro" id="IPR003599">
    <property type="entry name" value="Ig_sub"/>
</dbReference>
<feature type="signal peptide" evidence="8">
    <location>
        <begin position="1"/>
        <end position="23"/>
    </location>
</feature>
<evidence type="ECO:0000256" key="3">
    <source>
        <dbReference type="ARBA" id="ARBA00023157"/>
    </source>
</evidence>
<dbReference type="AlphaFoldDB" id="A0AAY4AHR0"/>
<dbReference type="InterPro" id="IPR007110">
    <property type="entry name" value="Ig-like_dom"/>
</dbReference>
<dbReference type="CDD" id="cd00096">
    <property type="entry name" value="Ig"/>
    <property type="match status" value="1"/>
</dbReference>
<dbReference type="GO" id="GO:0009897">
    <property type="term" value="C:external side of plasma membrane"/>
    <property type="evidence" value="ECO:0007669"/>
    <property type="project" value="TreeGrafter"/>
</dbReference>
<evidence type="ECO:0000256" key="1">
    <source>
        <dbReference type="ARBA" id="ARBA00022729"/>
    </source>
</evidence>
<accession>A0AAY4AHR0</accession>
<reference evidence="10 11" key="1">
    <citation type="submission" date="2020-06" db="EMBL/GenBank/DDBJ databases">
        <authorList>
            <consortium name="Wellcome Sanger Institute Data Sharing"/>
        </authorList>
    </citation>
    <scope>NUCLEOTIDE SEQUENCE [LARGE SCALE GENOMIC DNA]</scope>
</reference>
<dbReference type="PANTHER" id="PTHR11481:SF64">
    <property type="entry name" value="FC RECEPTOR-LIKE PROTEIN 4"/>
    <property type="match status" value="1"/>
</dbReference>
<feature type="chain" id="PRO_5044240079" description="Ig-like domain-containing protein" evidence="8">
    <location>
        <begin position="24"/>
        <end position="525"/>
    </location>
</feature>
<keyword evidence="5" id="KW-0393">Immunoglobulin domain</keyword>
<keyword evidence="1 8" id="KW-0732">Signal</keyword>
<keyword evidence="7" id="KW-0472">Membrane</keyword>
<dbReference type="SMART" id="SM00408">
    <property type="entry name" value="IGc2"/>
    <property type="match status" value="4"/>
</dbReference>
<evidence type="ECO:0000313" key="11">
    <source>
        <dbReference type="Proteomes" id="UP000694580"/>
    </source>
</evidence>
<feature type="region of interest" description="Disordered" evidence="6">
    <location>
        <begin position="436"/>
        <end position="463"/>
    </location>
</feature>
<dbReference type="SMART" id="SM00409">
    <property type="entry name" value="IG"/>
    <property type="match status" value="4"/>
</dbReference>
<dbReference type="SUPFAM" id="SSF48726">
    <property type="entry name" value="Immunoglobulin"/>
    <property type="match status" value="4"/>
</dbReference>
<evidence type="ECO:0000256" key="4">
    <source>
        <dbReference type="ARBA" id="ARBA00023180"/>
    </source>
</evidence>
<dbReference type="InterPro" id="IPR036179">
    <property type="entry name" value="Ig-like_dom_sf"/>
</dbReference>
<dbReference type="GO" id="GO:0004888">
    <property type="term" value="F:transmembrane signaling receptor activity"/>
    <property type="evidence" value="ECO:0007669"/>
    <property type="project" value="TreeGrafter"/>
</dbReference>
<reference evidence="10" key="3">
    <citation type="submission" date="2025-09" db="UniProtKB">
        <authorList>
            <consortium name="Ensembl"/>
        </authorList>
    </citation>
    <scope>IDENTIFICATION</scope>
</reference>
<gene>
    <name evidence="10" type="primary">CD22</name>
</gene>
<keyword evidence="7" id="KW-1133">Transmembrane helix</keyword>
<dbReference type="GO" id="GO:0007166">
    <property type="term" value="P:cell surface receptor signaling pathway"/>
    <property type="evidence" value="ECO:0007669"/>
    <property type="project" value="TreeGrafter"/>
</dbReference>
<keyword evidence="11" id="KW-1185">Reference proteome</keyword>
<dbReference type="Pfam" id="PF13927">
    <property type="entry name" value="Ig_3"/>
    <property type="match status" value="3"/>
</dbReference>